<dbReference type="PANTHER" id="PTHR33643:SF1">
    <property type="entry name" value="UREASE ACCESSORY PROTEIN D"/>
    <property type="match status" value="1"/>
</dbReference>
<proteinExistence type="inferred from homology"/>
<dbReference type="Pfam" id="PF01774">
    <property type="entry name" value="UreD"/>
    <property type="match status" value="1"/>
</dbReference>
<dbReference type="PANTHER" id="PTHR33643">
    <property type="entry name" value="UREASE ACCESSORY PROTEIN D"/>
    <property type="match status" value="1"/>
</dbReference>
<dbReference type="EMBL" id="JACJPW010000072">
    <property type="protein sequence ID" value="MBD2184082.1"/>
    <property type="molecule type" value="Genomic_DNA"/>
</dbReference>
<evidence type="ECO:0000256" key="3">
    <source>
        <dbReference type="HAMAP-Rule" id="MF_01384"/>
    </source>
</evidence>
<dbReference type="GO" id="GO:0005737">
    <property type="term" value="C:cytoplasm"/>
    <property type="evidence" value="ECO:0007669"/>
    <property type="project" value="UniProtKB-SubCell"/>
</dbReference>
<organism evidence="4 5">
    <name type="scientific">Aerosakkonema funiforme FACHB-1375</name>
    <dbReference type="NCBI Taxonomy" id="2949571"/>
    <lineage>
        <taxon>Bacteria</taxon>
        <taxon>Bacillati</taxon>
        <taxon>Cyanobacteriota</taxon>
        <taxon>Cyanophyceae</taxon>
        <taxon>Oscillatoriophycideae</taxon>
        <taxon>Aerosakkonematales</taxon>
        <taxon>Aerosakkonemataceae</taxon>
        <taxon>Aerosakkonema</taxon>
    </lineage>
</organism>
<keyword evidence="2 3" id="KW-0143">Chaperone</keyword>
<evidence type="ECO:0000313" key="5">
    <source>
        <dbReference type="Proteomes" id="UP000641646"/>
    </source>
</evidence>
<comment type="caution">
    <text evidence="4">The sequence shown here is derived from an EMBL/GenBank/DDBJ whole genome shotgun (WGS) entry which is preliminary data.</text>
</comment>
<keyword evidence="3" id="KW-0963">Cytoplasm</keyword>
<sequence>MIHQHTAYPFRLSPTFRLDTADPKSAYIYMMSASPGLLAGDELNISLQLANNTSLYLTDQAATNVHSISIPDTKAITNYEIEIGESAALEFVPEPLILFKDSALQQTTRIKIHPTGNLFLSEIIVPGRLAREEIYDFHYYCNRLEVSSTEGELWFTDAMRLEGKLNPFKNSDIFASAPILGNAIALLPKANLELLREAVEDLEIAKCSDIVVASSILPQSKGLLIRAIAKSTHELKKYQKYTLNCVRRFGDRSPLPHIPK</sequence>
<accession>A0A926VHV7</accession>
<comment type="subcellular location">
    <subcellularLocation>
        <location evidence="3">Cytoplasm</location>
    </subcellularLocation>
</comment>
<dbReference type="InterPro" id="IPR002669">
    <property type="entry name" value="UreD"/>
</dbReference>
<keyword evidence="5" id="KW-1185">Reference proteome</keyword>
<dbReference type="Proteomes" id="UP000641646">
    <property type="component" value="Unassembled WGS sequence"/>
</dbReference>
<reference evidence="4" key="2">
    <citation type="submission" date="2020-08" db="EMBL/GenBank/DDBJ databases">
        <authorList>
            <person name="Chen M."/>
            <person name="Teng W."/>
            <person name="Zhao L."/>
            <person name="Hu C."/>
            <person name="Zhou Y."/>
            <person name="Han B."/>
            <person name="Song L."/>
            <person name="Shu W."/>
        </authorList>
    </citation>
    <scope>NUCLEOTIDE SEQUENCE</scope>
    <source>
        <strain evidence="4">FACHB-1375</strain>
    </source>
</reference>
<evidence type="ECO:0000256" key="1">
    <source>
        <dbReference type="ARBA" id="ARBA00007177"/>
    </source>
</evidence>
<comment type="subunit">
    <text evidence="3">UreD, UreF and UreG form a complex that acts as a GTP-hydrolysis-dependent molecular chaperone, activating the urease apoprotein by helping to assemble the nickel containing metallocenter of UreC. The UreE protein probably delivers the nickel.</text>
</comment>
<dbReference type="AlphaFoldDB" id="A0A926VHV7"/>
<evidence type="ECO:0000313" key="4">
    <source>
        <dbReference type="EMBL" id="MBD2184082.1"/>
    </source>
</evidence>
<gene>
    <name evidence="3" type="primary">ureD</name>
    <name evidence="4" type="ORF">H6G03_23935</name>
</gene>
<dbReference type="GO" id="GO:0016151">
    <property type="term" value="F:nickel cation binding"/>
    <property type="evidence" value="ECO:0007669"/>
    <property type="project" value="UniProtKB-UniRule"/>
</dbReference>
<comment type="function">
    <text evidence="3">Required for maturation of urease via the functional incorporation of the urease nickel metallocenter.</text>
</comment>
<comment type="similarity">
    <text evidence="1 3">Belongs to the UreD family.</text>
</comment>
<reference evidence="4" key="1">
    <citation type="journal article" date="2015" name="ISME J.">
        <title>Draft Genome Sequence of Streptomyces incarnatus NRRL8089, which Produces the Nucleoside Antibiotic Sinefungin.</title>
        <authorList>
            <person name="Oshima K."/>
            <person name="Hattori M."/>
            <person name="Shimizu H."/>
            <person name="Fukuda K."/>
            <person name="Nemoto M."/>
            <person name="Inagaki K."/>
            <person name="Tamura T."/>
        </authorList>
    </citation>
    <scope>NUCLEOTIDE SEQUENCE</scope>
    <source>
        <strain evidence="4">FACHB-1375</strain>
    </source>
</reference>
<evidence type="ECO:0000256" key="2">
    <source>
        <dbReference type="ARBA" id="ARBA00023186"/>
    </source>
</evidence>
<protein>
    <recommendedName>
        <fullName evidence="3">Urease accessory protein UreD</fullName>
    </recommendedName>
</protein>
<keyword evidence="3" id="KW-0996">Nickel insertion</keyword>
<name>A0A926VHV7_9CYAN</name>
<dbReference type="HAMAP" id="MF_01384">
    <property type="entry name" value="UreD"/>
    <property type="match status" value="1"/>
</dbReference>